<keyword evidence="6 8" id="KW-0472">Membrane</keyword>
<comment type="subcellular location">
    <subcellularLocation>
        <location evidence="1">Cell membrane</location>
        <topology evidence="1">Multi-pass membrane protein</topology>
    </subcellularLocation>
</comment>
<dbReference type="KEGG" id="pob:LPB03_16070"/>
<feature type="transmembrane region" description="Helical" evidence="8">
    <location>
        <begin position="312"/>
        <end position="329"/>
    </location>
</feature>
<dbReference type="EMBL" id="LSFM01000027">
    <property type="protein sequence ID" value="OBY61318.1"/>
    <property type="molecule type" value="Genomic_DNA"/>
</dbReference>
<evidence type="ECO:0008006" key="11">
    <source>
        <dbReference type="Google" id="ProtNLM"/>
    </source>
</evidence>
<dbReference type="GO" id="GO:0005886">
    <property type="term" value="C:plasma membrane"/>
    <property type="evidence" value="ECO:0007669"/>
    <property type="project" value="UniProtKB-SubCell"/>
</dbReference>
<organism evidence="9 10">
    <name type="scientific">Polaribacter vadi</name>
    <dbReference type="NCBI Taxonomy" id="1774273"/>
    <lineage>
        <taxon>Bacteria</taxon>
        <taxon>Pseudomonadati</taxon>
        <taxon>Bacteroidota</taxon>
        <taxon>Flavobacteriia</taxon>
        <taxon>Flavobacteriales</taxon>
        <taxon>Flavobacteriaceae</taxon>
    </lineage>
</organism>
<feature type="transmembrane region" description="Helical" evidence="8">
    <location>
        <begin position="365"/>
        <end position="387"/>
    </location>
</feature>
<keyword evidence="5 8" id="KW-1133">Transmembrane helix</keyword>
<evidence type="ECO:0000256" key="1">
    <source>
        <dbReference type="ARBA" id="ARBA00004651"/>
    </source>
</evidence>
<reference evidence="10" key="1">
    <citation type="submission" date="2016-02" db="EMBL/GenBank/DDBJ databases">
        <authorList>
            <person name="Shin S.-K."/>
            <person name="Yi H."/>
            <person name="Kim E."/>
        </authorList>
    </citation>
    <scope>NUCLEOTIDE SEQUENCE [LARGE SCALE GENOMIC DNA]</scope>
    <source>
        <strain evidence="10">LPB0003</strain>
    </source>
</reference>
<comment type="caution">
    <text evidence="9">The sequence shown here is derived from an EMBL/GenBank/DDBJ whole genome shotgun (WGS) entry which is preliminary data.</text>
</comment>
<keyword evidence="4 8" id="KW-0812">Transmembrane</keyword>
<evidence type="ECO:0000313" key="9">
    <source>
        <dbReference type="EMBL" id="OBY61318.1"/>
    </source>
</evidence>
<dbReference type="AlphaFoldDB" id="A0A1B8TP87"/>
<keyword evidence="3" id="KW-0808">Transferase</keyword>
<feature type="transmembrane region" description="Helical" evidence="8">
    <location>
        <begin position="21"/>
        <end position="39"/>
    </location>
</feature>
<dbReference type="OrthoDB" id="1070018at2"/>
<dbReference type="RefSeq" id="WP_065320651.1">
    <property type="nucleotide sequence ID" value="NZ_CP017477.1"/>
</dbReference>
<evidence type="ECO:0000313" key="10">
    <source>
        <dbReference type="Proteomes" id="UP000092584"/>
    </source>
</evidence>
<feature type="transmembrane region" description="Helical" evidence="8">
    <location>
        <begin position="202"/>
        <end position="222"/>
    </location>
</feature>
<name>A0A1B8TP87_9FLAO</name>
<dbReference type="STRING" id="1774273.LPB03_16070"/>
<dbReference type="Proteomes" id="UP000092584">
    <property type="component" value="Unassembled WGS sequence"/>
</dbReference>
<dbReference type="Pfam" id="PF09594">
    <property type="entry name" value="GT87"/>
    <property type="match status" value="1"/>
</dbReference>
<keyword evidence="2" id="KW-1003">Cell membrane</keyword>
<feature type="transmembrane region" description="Helical" evidence="8">
    <location>
        <begin position="289"/>
        <end position="306"/>
    </location>
</feature>
<evidence type="ECO:0000256" key="6">
    <source>
        <dbReference type="ARBA" id="ARBA00023136"/>
    </source>
</evidence>
<evidence type="ECO:0000256" key="8">
    <source>
        <dbReference type="SAM" id="Phobius"/>
    </source>
</evidence>
<feature type="transmembrane region" description="Helical" evidence="8">
    <location>
        <begin position="262"/>
        <end position="280"/>
    </location>
</feature>
<proteinExistence type="inferred from homology"/>
<comment type="similarity">
    <text evidence="7">Belongs to the glycosyltransferase 87 family.</text>
</comment>
<evidence type="ECO:0000256" key="5">
    <source>
        <dbReference type="ARBA" id="ARBA00022989"/>
    </source>
</evidence>
<evidence type="ECO:0000256" key="7">
    <source>
        <dbReference type="ARBA" id="ARBA00024033"/>
    </source>
</evidence>
<accession>A0A1B8TP87</accession>
<dbReference type="GO" id="GO:0016758">
    <property type="term" value="F:hexosyltransferase activity"/>
    <property type="evidence" value="ECO:0007669"/>
    <property type="project" value="InterPro"/>
</dbReference>
<feature type="transmembrane region" description="Helical" evidence="8">
    <location>
        <begin position="78"/>
        <end position="109"/>
    </location>
</feature>
<feature type="transmembrane region" description="Helical" evidence="8">
    <location>
        <begin position="169"/>
        <end position="195"/>
    </location>
</feature>
<evidence type="ECO:0000256" key="2">
    <source>
        <dbReference type="ARBA" id="ARBA00022475"/>
    </source>
</evidence>
<sequence>MNSFSKRVQKFRKNSFQTPKSIYLFGLFFALVITLKEVLNISDNNFQIFSFGSLDFWNDVNPYSDWSHLNKRGIPLDVFIYLPLFSILFTPFALLPSWLGAFCWNFFTYSLFYFSIFNLPDKYDFKNKKFIFFISCLLLFATILSMQFNPVVAAIFLLSYTLLEKKHSFWAILLICISGFTKVYGIFQLSMLIFYPKFWKNVLYTIGVSIVLFFAPLVRFNFTEMIDYYQSWIVSISDHSKMQIYYSIYRAVYSITPAINNFASKVSIVILFLIFAIGLYQQKRIRHSFVLRAQFLGILMSYTILFGLGSELHTYVIAMVGYAIWYIFIDKTSLDKVLLWINFFLLVIFPIDILCPVFISKFVLGKLHLGVIMFFITWCVMVYKSFYLSKTKAIEKKSDDL</sequence>
<dbReference type="InterPro" id="IPR018584">
    <property type="entry name" value="GT87"/>
</dbReference>
<evidence type="ECO:0000256" key="4">
    <source>
        <dbReference type="ARBA" id="ARBA00022692"/>
    </source>
</evidence>
<evidence type="ECO:0000256" key="3">
    <source>
        <dbReference type="ARBA" id="ARBA00022679"/>
    </source>
</evidence>
<keyword evidence="10" id="KW-1185">Reference proteome</keyword>
<protein>
    <recommendedName>
        <fullName evidence="11">DUF2029 domain-containing protein</fullName>
    </recommendedName>
</protein>
<feature type="transmembrane region" description="Helical" evidence="8">
    <location>
        <begin position="130"/>
        <end position="163"/>
    </location>
</feature>
<feature type="transmembrane region" description="Helical" evidence="8">
    <location>
        <begin position="338"/>
        <end position="359"/>
    </location>
</feature>
<gene>
    <name evidence="9" type="ORF">LPB3_16015</name>
</gene>